<reference evidence="2 4" key="1">
    <citation type="journal article" date="2014" name="BMC Genomics">
        <title>Genome sequence of Anopheles sinensis provides insight into genetics basis of mosquito competence for malaria parasites.</title>
        <authorList>
            <person name="Zhou D."/>
            <person name="Zhang D."/>
            <person name="Ding G."/>
            <person name="Shi L."/>
            <person name="Hou Q."/>
            <person name="Ye Y."/>
            <person name="Xu Y."/>
            <person name="Zhou H."/>
            <person name="Xiong C."/>
            <person name="Li S."/>
            <person name="Yu J."/>
            <person name="Hong S."/>
            <person name="Yu X."/>
            <person name="Zou P."/>
            <person name="Chen C."/>
            <person name="Chang X."/>
            <person name="Wang W."/>
            <person name="Lv Y."/>
            <person name="Sun Y."/>
            <person name="Ma L."/>
            <person name="Shen B."/>
            <person name="Zhu C."/>
        </authorList>
    </citation>
    <scope>NUCLEOTIDE SEQUENCE [LARGE SCALE GENOMIC DNA]</scope>
</reference>
<dbReference type="AlphaFoldDB" id="A0A084VE36"/>
<organism evidence="2">
    <name type="scientific">Anopheles sinensis</name>
    <name type="common">Mosquito</name>
    <dbReference type="NCBI Taxonomy" id="74873"/>
    <lineage>
        <taxon>Eukaryota</taxon>
        <taxon>Metazoa</taxon>
        <taxon>Ecdysozoa</taxon>
        <taxon>Arthropoda</taxon>
        <taxon>Hexapoda</taxon>
        <taxon>Insecta</taxon>
        <taxon>Pterygota</taxon>
        <taxon>Neoptera</taxon>
        <taxon>Endopterygota</taxon>
        <taxon>Diptera</taxon>
        <taxon>Nematocera</taxon>
        <taxon>Culicoidea</taxon>
        <taxon>Culicidae</taxon>
        <taxon>Anophelinae</taxon>
        <taxon>Anopheles</taxon>
    </lineage>
</organism>
<reference evidence="3" key="2">
    <citation type="submission" date="2020-05" db="UniProtKB">
        <authorList>
            <consortium name="EnsemblMetazoa"/>
        </authorList>
    </citation>
    <scope>IDENTIFICATION</scope>
</reference>
<feature type="region of interest" description="Disordered" evidence="1">
    <location>
        <begin position="1"/>
        <end position="123"/>
    </location>
</feature>
<sequence length="123" mass="13650">MTTGRRIVTVKKREGKPVTHSDSDSLLPQGKNEKTNGPTRPASRSTDQTDTAPAALGPNWTPKEPFVQSSSERSRGRIARTQGRTRWRRKNLVHTTAAPFRPCRFPPRPPAAGGQRKELPEVT</sequence>
<proteinExistence type="predicted"/>
<protein>
    <submittedName>
        <fullName evidence="2 3">Uncharacterized protein</fullName>
    </submittedName>
</protein>
<name>A0A084VE36_ANOSI</name>
<feature type="compositionally biased region" description="Basic and acidic residues" evidence="1">
    <location>
        <begin position="11"/>
        <end position="23"/>
    </location>
</feature>
<dbReference type="EMBL" id="ATLV01012227">
    <property type="status" value="NOT_ANNOTATED_CDS"/>
    <property type="molecule type" value="Genomic_DNA"/>
</dbReference>
<evidence type="ECO:0000313" key="3">
    <source>
        <dbReference type="EnsemblMetazoa" id="ASIC003341-PA"/>
    </source>
</evidence>
<dbReference type="Proteomes" id="UP000030765">
    <property type="component" value="Unassembled WGS sequence"/>
</dbReference>
<dbReference type="EMBL" id="KE524773">
    <property type="protein sequence ID" value="KFB36230.1"/>
    <property type="molecule type" value="Genomic_DNA"/>
</dbReference>
<keyword evidence="4" id="KW-1185">Reference proteome</keyword>
<dbReference type="VEuPathDB" id="VectorBase:ASIC003341"/>
<feature type="compositionally biased region" description="Basic residues" evidence="1">
    <location>
        <begin position="83"/>
        <end position="92"/>
    </location>
</feature>
<evidence type="ECO:0000256" key="1">
    <source>
        <dbReference type="SAM" id="MobiDB-lite"/>
    </source>
</evidence>
<feature type="compositionally biased region" description="Polar residues" evidence="1">
    <location>
        <begin position="35"/>
        <end position="51"/>
    </location>
</feature>
<evidence type="ECO:0000313" key="2">
    <source>
        <dbReference type="EMBL" id="KFB36230.1"/>
    </source>
</evidence>
<accession>A0A084VE36</accession>
<gene>
    <name evidence="2" type="ORF">ZHAS_00003341</name>
</gene>
<dbReference type="EnsemblMetazoa" id="ASIC003341-RA">
    <property type="protein sequence ID" value="ASIC003341-PA"/>
    <property type="gene ID" value="ASIC003341"/>
</dbReference>
<evidence type="ECO:0000313" key="4">
    <source>
        <dbReference type="Proteomes" id="UP000030765"/>
    </source>
</evidence>